<name>A0ACC2J247_9PEZI</name>
<gene>
    <name evidence="1" type="ORF">ONZ43_g2027</name>
</gene>
<organism evidence="1 2">
    <name type="scientific">Nemania bipapillata</name>
    <dbReference type="NCBI Taxonomy" id="110536"/>
    <lineage>
        <taxon>Eukaryota</taxon>
        <taxon>Fungi</taxon>
        <taxon>Dikarya</taxon>
        <taxon>Ascomycota</taxon>
        <taxon>Pezizomycotina</taxon>
        <taxon>Sordariomycetes</taxon>
        <taxon>Xylariomycetidae</taxon>
        <taxon>Xylariales</taxon>
        <taxon>Xylariaceae</taxon>
        <taxon>Nemania</taxon>
    </lineage>
</organism>
<proteinExistence type="predicted"/>
<protein>
    <submittedName>
        <fullName evidence="1">Uncharacterized protein</fullName>
    </submittedName>
</protein>
<evidence type="ECO:0000313" key="1">
    <source>
        <dbReference type="EMBL" id="KAJ8121541.1"/>
    </source>
</evidence>
<dbReference type="EMBL" id="JAPESX010000393">
    <property type="protein sequence ID" value="KAJ8121541.1"/>
    <property type="molecule type" value="Genomic_DNA"/>
</dbReference>
<comment type="caution">
    <text evidence="1">The sequence shown here is derived from an EMBL/GenBank/DDBJ whole genome shotgun (WGS) entry which is preliminary data.</text>
</comment>
<sequence length="485" mass="53508">MDDEPRPLTAPIPVILPAPRKVEGYSEEQWQTLFALLDAVTPSIVIDTEVPDTQNQLQITEAQCLEAYERTKKNVINAPDYDKFKAYLGSRPVNTPEYVEHVKRFVGHLPKSSQQGLGRLLWHLNTRPGALLATGYRLPVKDQPLHIREGILQSWGNSWTTILRRMVDSFFNMGKMAFAQHDQLFRELSDYTDFAKDYKPGPTFDYKFMQFPAGDEPAVLDVDVVIVGSGCGGGVCAQVLAEAGHDVLVVDKGYYFPPSQLPMAAHAANEFLFEGKAPLQTDDGRIGIVAGSSWGGGGTINWSVSLQTQGFVRQEWANAGLDFFMTQEFQQCLDRVCGVMGVSDKHVRHNHGAQVILDGAHKLGWNAKACPQNTNGAEHYCGRCHNGCGSGEKQGPAVCWLPAASRSGARFIEGLEVSKVVFDKKSGSNKAIGIVGKWTSRDKDGGLKTPESERPTIVDEERVKEPPNWQEPLPSSSLRSARKLR</sequence>
<accession>A0ACC2J247</accession>
<reference evidence="1" key="1">
    <citation type="submission" date="2022-11" db="EMBL/GenBank/DDBJ databases">
        <title>Genome Sequence of Nemania bipapillata.</title>
        <authorList>
            <person name="Buettner E."/>
        </authorList>
    </citation>
    <scope>NUCLEOTIDE SEQUENCE</scope>
    <source>
        <strain evidence="1">CP14</strain>
    </source>
</reference>
<keyword evidence="2" id="KW-1185">Reference proteome</keyword>
<dbReference type="Proteomes" id="UP001153334">
    <property type="component" value="Unassembled WGS sequence"/>
</dbReference>
<evidence type="ECO:0000313" key="2">
    <source>
        <dbReference type="Proteomes" id="UP001153334"/>
    </source>
</evidence>